<dbReference type="EMBL" id="MU150409">
    <property type="protein sequence ID" value="KAF9456693.1"/>
    <property type="molecule type" value="Genomic_DNA"/>
</dbReference>
<accession>A0A9P5XSC0</accession>
<comment type="caution">
    <text evidence="2">The sequence shown here is derived from an EMBL/GenBank/DDBJ whole genome shotgun (WGS) entry which is preliminary data.</text>
</comment>
<dbReference type="Proteomes" id="UP000807353">
    <property type="component" value="Unassembled WGS sequence"/>
</dbReference>
<evidence type="ECO:0000256" key="1">
    <source>
        <dbReference type="SAM" id="MobiDB-lite"/>
    </source>
</evidence>
<dbReference type="AlphaFoldDB" id="A0A9P5XSC0"/>
<protein>
    <submittedName>
        <fullName evidence="2">Uncharacterized protein</fullName>
    </submittedName>
</protein>
<evidence type="ECO:0000313" key="3">
    <source>
        <dbReference type="Proteomes" id="UP000807353"/>
    </source>
</evidence>
<evidence type="ECO:0000313" key="2">
    <source>
        <dbReference type="EMBL" id="KAF9456693.1"/>
    </source>
</evidence>
<name>A0A9P5XSC0_9AGAR</name>
<keyword evidence="3" id="KW-1185">Reference proteome</keyword>
<organism evidence="2 3">
    <name type="scientific">Collybia nuda</name>
    <dbReference type="NCBI Taxonomy" id="64659"/>
    <lineage>
        <taxon>Eukaryota</taxon>
        <taxon>Fungi</taxon>
        <taxon>Dikarya</taxon>
        <taxon>Basidiomycota</taxon>
        <taxon>Agaricomycotina</taxon>
        <taxon>Agaricomycetes</taxon>
        <taxon>Agaricomycetidae</taxon>
        <taxon>Agaricales</taxon>
        <taxon>Tricholomatineae</taxon>
        <taxon>Clitocybaceae</taxon>
        <taxon>Collybia</taxon>
    </lineage>
</organism>
<feature type="region of interest" description="Disordered" evidence="1">
    <location>
        <begin position="1"/>
        <end position="20"/>
    </location>
</feature>
<proteinExistence type="predicted"/>
<gene>
    <name evidence="2" type="ORF">BDZ94DRAFT_1275081</name>
</gene>
<sequence>MFAAPRPKGPVQGRVHDHDQGHRQLIMTLASIREVESESESPRLETNIGTRKKLRFLILNRYRWDGPDLQMG</sequence>
<reference evidence="2" key="1">
    <citation type="submission" date="2020-11" db="EMBL/GenBank/DDBJ databases">
        <authorList>
            <consortium name="DOE Joint Genome Institute"/>
            <person name="Ahrendt S."/>
            <person name="Riley R."/>
            <person name="Andreopoulos W."/>
            <person name="Labutti K."/>
            <person name="Pangilinan J."/>
            <person name="Ruiz-Duenas F.J."/>
            <person name="Barrasa J.M."/>
            <person name="Sanchez-Garcia M."/>
            <person name="Camarero S."/>
            <person name="Miyauchi S."/>
            <person name="Serrano A."/>
            <person name="Linde D."/>
            <person name="Babiker R."/>
            <person name="Drula E."/>
            <person name="Ayuso-Fernandez I."/>
            <person name="Pacheco R."/>
            <person name="Padilla G."/>
            <person name="Ferreira P."/>
            <person name="Barriuso J."/>
            <person name="Kellner H."/>
            <person name="Castanera R."/>
            <person name="Alfaro M."/>
            <person name="Ramirez L."/>
            <person name="Pisabarro A.G."/>
            <person name="Kuo A."/>
            <person name="Tritt A."/>
            <person name="Lipzen A."/>
            <person name="He G."/>
            <person name="Yan M."/>
            <person name="Ng V."/>
            <person name="Cullen D."/>
            <person name="Martin F."/>
            <person name="Rosso M.-N."/>
            <person name="Henrissat B."/>
            <person name="Hibbett D."/>
            <person name="Martinez A.T."/>
            <person name="Grigoriev I.V."/>
        </authorList>
    </citation>
    <scope>NUCLEOTIDE SEQUENCE</scope>
    <source>
        <strain evidence="2">CBS 247.69</strain>
    </source>
</reference>